<dbReference type="AlphaFoldDB" id="A0A0F6Z5I9"/>
<feature type="domain" description="Peptidase M24" evidence="1">
    <location>
        <begin position="159"/>
        <end position="365"/>
    </location>
</feature>
<dbReference type="InterPro" id="IPR036005">
    <property type="entry name" value="Creatinase/aminopeptidase-like"/>
</dbReference>
<dbReference type="Pfam" id="PF01321">
    <property type="entry name" value="Creatinase_N"/>
    <property type="match status" value="1"/>
</dbReference>
<name>A0A0F6Z5I9_9CORY</name>
<keyword evidence="4" id="KW-1185">Reference proteome</keyword>
<dbReference type="Gene3D" id="3.40.350.10">
    <property type="entry name" value="Creatinase/prolidase N-terminal domain"/>
    <property type="match status" value="1"/>
</dbReference>
<dbReference type="Gene3D" id="3.90.230.10">
    <property type="entry name" value="Creatinase/methionine aminopeptidase superfamily"/>
    <property type="match status" value="1"/>
</dbReference>
<proteinExistence type="predicted"/>
<dbReference type="HOGENOM" id="CLU_017266_4_1_11"/>
<evidence type="ECO:0000259" key="1">
    <source>
        <dbReference type="Pfam" id="PF00557"/>
    </source>
</evidence>
<dbReference type="PANTHER" id="PTHR46112:SF3">
    <property type="entry name" value="AMINOPEPTIDASE YPDF"/>
    <property type="match status" value="1"/>
</dbReference>
<dbReference type="PATRIC" id="fig|92706.3.peg.1641"/>
<dbReference type="InterPro" id="IPR000994">
    <property type="entry name" value="Pept_M24"/>
</dbReference>
<dbReference type="InterPro" id="IPR050659">
    <property type="entry name" value="Peptidase_M24B"/>
</dbReference>
<gene>
    <name evidence="3" type="ORF">YH66_07870</name>
</gene>
<dbReference type="InterPro" id="IPR000587">
    <property type="entry name" value="Creatinase_N"/>
</dbReference>
<dbReference type="SUPFAM" id="SSF53092">
    <property type="entry name" value="Creatinase/prolidase N-terminal domain"/>
    <property type="match status" value="1"/>
</dbReference>
<dbReference type="SUPFAM" id="SSF55920">
    <property type="entry name" value="Creatinase/aminopeptidase"/>
    <property type="match status" value="1"/>
</dbReference>
<evidence type="ECO:0000259" key="2">
    <source>
        <dbReference type="Pfam" id="PF01321"/>
    </source>
</evidence>
<dbReference type="PANTHER" id="PTHR46112">
    <property type="entry name" value="AMINOPEPTIDASE"/>
    <property type="match status" value="1"/>
</dbReference>
<dbReference type="InterPro" id="IPR029149">
    <property type="entry name" value="Creatin/AminoP/Spt16_N"/>
</dbReference>
<evidence type="ECO:0000313" key="3">
    <source>
        <dbReference type="EMBL" id="AKF27466.1"/>
    </source>
</evidence>
<feature type="domain" description="Creatinase N-terminal" evidence="2">
    <location>
        <begin position="17"/>
        <end position="119"/>
    </location>
</feature>
<organism evidence="3 4">
    <name type="scientific">[Brevibacterium] flavum</name>
    <dbReference type="NCBI Taxonomy" id="92706"/>
    <lineage>
        <taxon>Bacteria</taxon>
        <taxon>Bacillati</taxon>
        <taxon>Actinomycetota</taxon>
        <taxon>Actinomycetes</taxon>
        <taxon>Mycobacteriales</taxon>
        <taxon>Corynebacteriaceae</taxon>
        <taxon>Corynebacterium</taxon>
    </lineage>
</organism>
<dbReference type="Pfam" id="PF00557">
    <property type="entry name" value="Peptidase_M24"/>
    <property type="match status" value="1"/>
</dbReference>
<dbReference type="EMBL" id="CP011309">
    <property type="protein sequence ID" value="AKF27466.1"/>
    <property type="molecule type" value="Genomic_DNA"/>
</dbReference>
<dbReference type="RefSeq" id="WP_003859991.1">
    <property type="nucleotide sequence ID" value="NZ_CP011309.1"/>
</dbReference>
<sequence>MSDPSTNNFPTSVYAQRLADAQEGARKAGLNGLIIGTGAELAYLTGSWISTHERLTALVIPSEGTATIVLPAVDRGDLALSAIPGLDINVAGWVDGDNAHELAVDALGVSEFEALGIGSSITADHLIPIQNLVGSTCRMELAVQVLKELFVSKDEAEIEQLRGAGAAIDRVHAKVPELLQDGCTEAEVAAQLNDLILEEHSEVDFVIVGSAENGANPHHGFSDRVLRNGDIVVVDIGGTFGPGYHSDCTRTYIVGGNPDDADPEFAKFYQVLYEAQLAAVAHVRPGVTAESVDAVARDHIAAAGYGEYFIHRTGHGIGLSTHEEPFIMAGNSLVLEAGMAFSIEPGIYIEGIHGARIEDIVVVNEDGCETLNNQPKELR</sequence>
<reference evidence="3 4" key="1">
    <citation type="submission" date="2015-04" db="EMBL/GenBank/DDBJ databases">
        <title>Complete Genome Sequence of Brevibacterium flavum ATCC 15168.</title>
        <authorList>
            <person name="Ahn J."/>
            <person name="Park G."/>
            <person name="Jeon W."/>
            <person name="Jang Y."/>
            <person name="Jang M."/>
            <person name="Lee H."/>
            <person name="Lee H."/>
        </authorList>
    </citation>
    <scope>NUCLEOTIDE SEQUENCE [LARGE SCALE GENOMIC DNA]</scope>
    <source>
        <strain evidence="3 4">ATCC 15168</strain>
    </source>
</reference>
<dbReference type="Proteomes" id="UP000034037">
    <property type="component" value="Chromosome"/>
</dbReference>
<accession>A0A0F6Z5I9</accession>
<protein>
    <submittedName>
        <fullName evidence="3">Peptidase M24</fullName>
    </submittedName>
</protein>
<evidence type="ECO:0000313" key="4">
    <source>
        <dbReference type="Proteomes" id="UP000034037"/>
    </source>
</evidence>